<reference evidence="1 2" key="1">
    <citation type="submission" date="2019-11" db="EMBL/GenBank/DDBJ databases">
        <authorList>
            <person name="Li J."/>
        </authorList>
    </citation>
    <scope>NUCLEOTIDE SEQUENCE [LARGE SCALE GENOMIC DNA]</scope>
    <source>
        <strain evidence="1 2">MF47</strain>
    </source>
</reference>
<protein>
    <recommendedName>
        <fullName evidence="3">ABM domain-containing protein</fullName>
    </recommendedName>
</protein>
<proteinExistence type="predicted"/>
<keyword evidence="2" id="KW-1185">Reference proteome</keyword>
<evidence type="ECO:0008006" key="3">
    <source>
        <dbReference type="Google" id="ProtNLM"/>
    </source>
</evidence>
<organism evidence="1 2">
    <name type="scientific">Aeromicrobium yanjiei</name>
    <dbReference type="NCBI Taxonomy" id="2662028"/>
    <lineage>
        <taxon>Bacteria</taxon>
        <taxon>Bacillati</taxon>
        <taxon>Actinomycetota</taxon>
        <taxon>Actinomycetes</taxon>
        <taxon>Propionibacteriales</taxon>
        <taxon>Nocardioidaceae</taxon>
        <taxon>Aeromicrobium</taxon>
    </lineage>
</organism>
<dbReference type="KEGG" id="aef:GEV26_15230"/>
<sequence length="99" mass="10672">MVHAYTQDVPIDLPTYERILAEIGPEPLAGSLVHLCVRRPDGGLRYIDVWESVEACAAAFDERIHPAVDTVLAADRPGEPTVTPLEVLHMSGAAVDAGR</sequence>
<dbReference type="Proteomes" id="UP000392064">
    <property type="component" value="Chromosome"/>
</dbReference>
<dbReference type="AlphaFoldDB" id="A0A5Q2MLB4"/>
<dbReference type="RefSeq" id="WP_153654411.1">
    <property type="nucleotide sequence ID" value="NZ_CP045737.1"/>
</dbReference>
<name>A0A5Q2MLB4_9ACTN</name>
<accession>A0A5Q2MLB4</accession>
<gene>
    <name evidence="1" type="ORF">GEV26_15230</name>
</gene>
<evidence type="ECO:0000313" key="2">
    <source>
        <dbReference type="Proteomes" id="UP000392064"/>
    </source>
</evidence>
<evidence type="ECO:0000313" key="1">
    <source>
        <dbReference type="EMBL" id="QGG42621.1"/>
    </source>
</evidence>
<dbReference type="EMBL" id="CP045737">
    <property type="protein sequence ID" value="QGG42621.1"/>
    <property type="molecule type" value="Genomic_DNA"/>
</dbReference>